<protein>
    <submittedName>
        <fullName evidence="3">Uncharacterized protein</fullName>
    </submittedName>
</protein>
<reference evidence="3 4" key="1">
    <citation type="submission" date="2024-02" db="EMBL/GenBank/DDBJ databases">
        <authorList>
            <person name="Chen Y."/>
            <person name="Shah S."/>
            <person name="Dougan E. K."/>
            <person name="Thang M."/>
            <person name="Chan C."/>
        </authorList>
    </citation>
    <scope>NUCLEOTIDE SEQUENCE [LARGE SCALE GENOMIC DNA]</scope>
</reference>
<sequence length="529" mass="58548">FCILFFIRRVASQHPRSGSNARSNELEERETPPETVIDDPFIDVLDKVVTLPLARVMLTPPTTPPQPLRLASAPAVSPTPRLSLTQAALLEPTTLQAWSPSARRTCPLCQNDPAKVPDRVVQSPAVATSRATTPPASALLPMRPASADARPFNSFSLGLPTRRGGSGTSSGSRAGPRFVTSPRTTATTPRTETRPQEWNKEQSTLRDAWVDLSTSNEDSERTPDAQRLRRVCKVLVPVVNQIEDPLMRQVMVALSEELFVAVFKDYVRLYEPQKDGLQGKALPRIAEEQLSNLVPFFSVVQNLRETAKDAILRKLELEAQVSGTAAERSDAEERRAIDEVKLREELRHAHLLAETYQVRTVELEKLRMDLENKVRQLQLERSRDELQRRKLSNEVKRLRAEAEAAKVARAAWEAERRQSAALGRSTTSTRASDSNEAGRRRTTGSSFGRALRPDPFGGSRSSGVSRNGGGAFSERERRSGMLEHHASPREEAESAADRSPPTRREPRSTGGVPPPSHTAARTSARAMPR</sequence>
<feature type="non-terminal residue" evidence="3">
    <location>
        <position position="1"/>
    </location>
</feature>
<feature type="compositionally biased region" description="Low complexity" evidence="2">
    <location>
        <begin position="156"/>
        <end position="190"/>
    </location>
</feature>
<keyword evidence="4" id="KW-1185">Reference proteome</keyword>
<name>A0ABP0MQK0_9DINO</name>
<accession>A0ABP0MQK0</accession>
<evidence type="ECO:0000256" key="2">
    <source>
        <dbReference type="SAM" id="MobiDB-lite"/>
    </source>
</evidence>
<keyword evidence="1" id="KW-0175">Coiled coil</keyword>
<dbReference type="EMBL" id="CAXAMN010019125">
    <property type="protein sequence ID" value="CAK9053755.1"/>
    <property type="molecule type" value="Genomic_DNA"/>
</dbReference>
<gene>
    <name evidence="3" type="ORF">CCMP2556_LOCUS26978</name>
</gene>
<proteinExistence type="predicted"/>
<feature type="region of interest" description="Disordered" evidence="2">
    <location>
        <begin position="15"/>
        <end position="35"/>
    </location>
</feature>
<feature type="compositionally biased region" description="Basic and acidic residues" evidence="2">
    <location>
        <begin position="473"/>
        <end position="507"/>
    </location>
</feature>
<feature type="compositionally biased region" description="Low complexity" evidence="2">
    <location>
        <begin position="123"/>
        <end position="138"/>
    </location>
</feature>
<evidence type="ECO:0000313" key="4">
    <source>
        <dbReference type="Proteomes" id="UP001642484"/>
    </source>
</evidence>
<evidence type="ECO:0000256" key="1">
    <source>
        <dbReference type="SAM" id="Coils"/>
    </source>
</evidence>
<organism evidence="3 4">
    <name type="scientific">Durusdinium trenchii</name>
    <dbReference type="NCBI Taxonomy" id="1381693"/>
    <lineage>
        <taxon>Eukaryota</taxon>
        <taxon>Sar</taxon>
        <taxon>Alveolata</taxon>
        <taxon>Dinophyceae</taxon>
        <taxon>Suessiales</taxon>
        <taxon>Symbiodiniaceae</taxon>
        <taxon>Durusdinium</taxon>
    </lineage>
</organism>
<comment type="caution">
    <text evidence="3">The sequence shown here is derived from an EMBL/GenBank/DDBJ whole genome shotgun (WGS) entry which is preliminary data.</text>
</comment>
<feature type="compositionally biased region" description="Polar residues" evidence="2">
    <location>
        <begin position="424"/>
        <end position="435"/>
    </location>
</feature>
<dbReference type="Proteomes" id="UP001642484">
    <property type="component" value="Unassembled WGS sequence"/>
</dbReference>
<feature type="region of interest" description="Disordered" evidence="2">
    <location>
        <begin position="120"/>
        <end position="202"/>
    </location>
</feature>
<evidence type="ECO:0000313" key="3">
    <source>
        <dbReference type="EMBL" id="CAK9053755.1"/>
    </source>
</evidence>
<feature type="compositionally biased region" description="Basic and acidic residues" evidence="2">
    <location>
        <begin position="191"/>
        <end position="202"/>
    </location>
</feature>
<feature type="coiled-coil region" evidence="1">
    <location>
        <begin position="300"/>
        <end position="415"/>
    </location>
</feature>
<feature type="region of interest" description="Disordered" evidence="2">
    <location>
        <begin position="416"/>
        <end position="529"/>
    </location>
</feature>